<dbReference type="EMBL" id="CP090165">
    <property type="protein sequence ID" value="UJO14742.1"/>
    <property type="molecule type" value="Genomic_DNA"/>
</dbReference>
<organism evidence="2 3">
    <name type="scientific">Passalora fulva</name>
    <name type="common">Tomato leaf mold</name>
    <name type="synonym">Cladosporium fulvum</name>
    <dbReference type="NCBI Taxonomy" id="5499"/>
    <lineage>
        <taxon>Eukaryota</taxon>
        <taxon>Fungi</taxon>
        <taxon>Dikarya</taxon>
        <taxon>Ascomycota</taxon>
        <taxon>Pezizomycotina</taxon>
        <taxon>Dothideomycetes</taxon>
        <taxon>Dothideomycetidae</taxon>
        <taxon>Mycosphaerellales</taxon>
        <taxon>Mycosphaerellaceae</taxon>
        <taxon>Fulvia</taxon>
    </lineage>
</organism>
<feature type="compositionally biased region" description="Polar residues" evidence="1">
    <location>
        <begin position="26"/>
        <end position="35"/>
    </location>
</feature>
<feature type="compositionally biased region" description="Basic and acidic residues" evidence="1">
    <location>
        <begin position="49"/>
        <end position="64"/>
    </location>
</feature>
<reference evidence="2" key="2">
    <citation type="journal article" date="2022" name="Microb. Genom.">
        <title>A chromosome-scale genome assembly of the tomato pathogen Cladosporium fulvum reveals a compartmentalized genome architecture and the presence of a dispensable chromosome.</title>
        <authorList>
            <person name="Zaccaron A.Z."/>
            <person name="Chen L.H."/>
            <person name="Samaras A."/>
            <person name="Stergiopoulos I."/>
        </authorList>
    </citation>
    <scope>NUCLEOTIDE SEQUENCE</scope>
    <source>
        <strain evidence="2">Race5_Kim</strain>
    </source>
</reference>
<sequence>MKAVKAYSHVDWFENEKGGDMDLGITFTNQPSRAPQRNPVRRKPFGAKFSDRGLSETPLRRLGENIEAVSPLSKADNGGSIQNLPESSTPQQPLSVQLPPPPKDIGEYQKFGDQGTLIKEKEDVVQFDPSKHPAPPQVAGNKRLRGDGDDNSEEHEAKHYKALIAQTFHLDPTMS</sequence>
<dbReference type="AlphaFoldDB" id="A0A9Q8LC82"/>
<evidence type="ECO:0000256" key="1">
    <source>
        <dbReference type="SAM" id="MobiDB-lite"/>
    </source>
</evidence>
<reference evidence="2" key="1">
    <citation type="submission" date="2021-12" db="EMBL/GenBank/DDBJ databases">
        <authorList>
            <person name="Zaccaron A."/>
            <person name="Stergiopoulos I."/>
        </authorList>
    </citation>
    <scope>NUCLEOTIDE SEQUENCE</scope>
    <source>
        <strain evidence="2">Race5_Kim</strain>
    </source>
</reference>
<feature type="compositionally biased region" description="Low complexity" evidence="1">
    <location>
        <begin position="87"/>
        <end position="97"/>
    </location>
</feature>
<feature type="compositionally biased region" description="Basic and acidic residues" evidence="1">
    <location>
        <begin position="144"/>
        <end position="156"/>
    </location>
</feature>
<evidence type="ECO:0000313" key="2">
    <source>
        <dbReference type="EMBL" id="UJO14742.1"/>
    </source>
</evidence>
<gene>
    <name evidence="2" type="ORF">CLAFUR5_08396</name>
</gene>
<evidence type="ECO:0000313" key="3">
    <source>
        <dbReference type="Proteomes" id="UP000756132"/>
    </source>
</evidence>
<dbReference type="Proteomes" id="UP000756132">
    <property type="component" value="Chromosome 3"/>
</dbReference>
<feature type="region of interest" description="Disordered" evidence="1">
    <location>
        <begin position="18"/>
        <end position="156"/>
    </location>
</feature>
<name>A0A9Q8LC82_PASFU</name>
<keyword evidence="3" id="KW-1185">Reference proteome</keyword>
<accession>A0A9Q8LC82</accession>
<proteinExistence type="predicted"/>
<protein>
    <submittedName>
        <fullName evidence="2">Uncharacterized protein</fullName>
    </submittedName>
</protein>